<dbReference type="InterPro" id="IPR042197">
    <property type="entry name" value="Apaf_helical"/>
</dbReference>
<dbReference type="InterPro" id="IPR057135">
    <property type="entry name" value="At4g27190-like_LRR"/>
</dbReference>
<dbReference type="Gene3D" id="3.40.50.300">
    <property type="entry name" value="P-loop containing nucleotide triphosphate hydrolases"/>
    <property type="match status" value="1"/>
</dbReference>
<keyword evidence="5" id="KW-0175">Coiled coil</keyword>
<dbReference type="EMBL" id="JAYMYR010000001">
    <property type="protein sequence ID" value="KAK7382140.1"/>
    <property type="molecule type" value="Genomic_DNA"/>
</dbReference>
<comment type="caution">
    <text evidence="8">The sequence shown here is derived from an EMBL/GenBank/DDBJ whole genome shotgun (WGS) entry which is preliminary data.</text>
</comment>
<keyword evidence="2" id="KW-0547">Nucleotide-binding</keyword>
<dbReference type="SUPFAM" id="SSF52540">
    <property type="entry name" value="P-loop containing nucleoside triphosphate hydrolases"/>
    <property type="match status" value="1"/>
</dbReference>
<feature type="domain" description="Disease resistance protein At4g27190-like leucine-rich repeats" evidence="7">
    <location>
        <begin position="1465"/>
        <end position="1565"/>
    </location>
</feature>
<evidence type="ECO:0000256" key="1">
    <source>
        <dbReference type="ARBA" id="ARBA00008894"/>
    </source>
</evidence>
<accession>A0AAN9NZ77</accession>
<dbReference type="Pfam" id="PF00931">
    <property type="entry name" value="NB-ARC"/>
    <property type="match status" value="1"/>
</dbReference>
<dbReference type="PANTHER" id="PTHR33463:SF196">
    <property type="entry name" value="NB-ARC DOMAIN DISEASE RESISTANCE PROTEIN"/>
    <property type="match status" value="1"/>
</dbReference>
<dbReference type="InterPro" id="IPR002182">
    <property type="entry name" value="NB-ARC"/>
</dbReference>
<keyword evidence="9" id="KW-1185">Reference proteome</keyword>
<evidence type="ECO:0000256" key="5">
    <source>
        <dbReference type="SAM" id="Coils"/>
    </source>
</evidence>
<protein>
    <recommendedName>
        <fullName evidence="10">AAA+ ATPase domain-containing protein</fullName>
    </recommendedName>
</protein>
<evidence type="ECO:0000259" key="6">
    <source>
        <dbReference type="Pfam" id="PF00931"/>
    </source>
</evidence>
<reference evidence="8 9" key="1">
    <citation type="submission" date="2024-01" db="EMBL/GenBank/DDBJ databases">
        <title>The genomes of 5 underutilized Papilionoideae crops provide insights into root nodulation and disease resistanc.</title>
        <authorList>
            <person name="Jiang F."/>
        </authorList>
    </citation>
    <scope>NUCLEOTIDE SEQUENCE [LARGE SCALE GENOMIC DNA]</scope>
    <source>
        <strain evidence="8">JINMINGXINNONG_FW02</strain>
        <tissue evidence="8">Leaves</tissue>
    </source>
</reference>
<evidence type="ECO:0000256" key="2">
    <source>
        <dbReference type="ARBA" id="ARBA00022741"/>
    </source>
</evidence>
<feature type="domain" description="NB-ARC" evidence="6">
    <location>
        <begin position="165"/>
        <end position="282"/>
    </location>
</feature>
<feature type="domain" description="Disease resistance protein At4g27190-like leucine-rich repeats" evidence="7">
    <location>
        <begin position="1109"/>
        <end position="1251"/>
    </location>
</feature>
<evidence type="ECO:0008006" key="10">
    <source>
        <dbReference type="Google" id="ProtNLM"/>
    </source>
</evidence>
<dbReference type="Proteomes" id="UP001374584">
    <property type="component" value="Unassembled WGS sequence"/>
</dbReference>
<dbReference type="PANTHER" id="PTHR33463">
    <property type="entry name" value="NB-ARC DOMAIN-CONTAINING PROTEIN-RELATED"/>
    <property type="match status" value="1"/>
</dbReference>
<dbReference type="Gene3D" id="1.10.8.430">
    <property type="entry name" value="Helical domain of apoptotic protease-activating factors"/>
    <property type="match status" value="1"/>
</dbReference>
<feature type="coiled-coil region" evidence="5">
    <location>
        <begin position="21"/>
        <end position="62"/>
    </location>
</feature>
<name>A0AAN9NZ77_PHACN</name>
<organism evidence="8 9">
    <name type="scientific">Phaseolus coccineus</name>
    <name type="common">Scarlet runner bean</name>
    <name type="synonym">Phaseolus multiflorus</name>
    <dbReference type="NCBI Taxonomy" id="3886"/>
    <lineage>
        <taxon>Eukaryota</taxon>
        <taxon>Viridiplantae</taxon>
        <taxon>Streptophyta</taxon>
        <taxon>Embryophyta</taxon>
        <taxon>Tracheophyta</taxon>
        <taxon>Spermatophyta</taxon>
        <taxon>Magnoliopsida</taxon>
        <taxon>eudicotyledons</taxon>
        <taxon>Gunneridae</taxon>
        <taxon>Pentapetalae</taxon>
        <taxon>rosids</taxon>
        <taxon>fabids</taxon>
        <taxon>Fabales</taxon>
        <taxon>Fabaceae</taxon>
        <taxon>Papilionoideae</taxon>
        <taxon>50 kb inversion clade</taxon>
        <taxon>NPAAA clade</taxon>
        <taxon>indigoferoid/millettioid clade</taxon>
        <taxon>Phaseoleae</taxon>
        <taxon>Phaseolus</taxon>
    </lineage>
</organism>
<dbReference type="PRINTS" id="PR00364">
    <property type="entry name" value="DISEASERSIST"/>
</dbReference>
<feature type="domain" description="Disease resistance protein At4g27190-like leucine-rich repeats" evidence="7">
    <location>
        <begin position="2983"/>
        <end position="3058"/>
    </location>
</feature>
<keyword evidence="4" id="KW-0067">ATP-binding</keyword>
<comment type="similarity">
    <text evidence="1">Belongs to the disease resistance NB-LRR family.</text>
</comment>
<sequence length="3160" mass="360167">MASLIGCYQFLTSSPRAKAWLKKQLIQLNLYEARVREVEDVVEKLKKKRDTIQHTVDEEERRHGRRIHVEVKEWIESVDKLILAYKDFHEDEKCHNCAVFDFFESGYLPKPGIRYHRSRKADDITKKANGLLQNTKFDILSYWSGPPSMAAFFSNLGYESYTSRNDTVKKITDEFQKPGVRMIGLHGLSGVGKTSLVKEVVKKALKDKMFEVVTMASVTKNPNVRKIQGQIVDMLGVVLEDESDIARAARIHQILNNENKSTLIILDDLWEEVNFNLLGIPSELEKDDGVTNFKGKSLDVDSSKNVTVGKSPGSLDRVKSVKQRDILGSGLKNANEGKSPVDDASDLVKREKTVPQYKGCKILMISEIKQVLLSQMEGKEEYIFPVEVLKEKEGEMLFKKKAGIDGKNSEFDKLAAQIAKKCKGLPMTIVTTARALKNKSLSVWEETNRKLESQNLTGAPEFSTKLSYELLDEELKHTFLLCARMGHDALIMDLVKYCIGFGFLRGINTARQTRDKVYTLVAKLKESGLLSDSYSSDHFTMPDTVRTSALSIAYKENHLFTLTKGKVDDWPDNLESHAAISLHHCDFIEEFPGGMNYPRLRVLQIINSNPCPKIPKNFFEGVKELRVLILTGIHLHLIDSSISCLHKLRMLCLEQCCMPDEELSIIGELKRLRILSFSGSDIKSLPDELNELKMLQIFDISNCSKLKRIPYGVISSLVSLEELYMRNTLIQWEDEEQTRQSKIALLSDLKHLNQLTTLDIQIPNVSYLPRNLFFDKLYSYKIVIGDLSSFLETDFKMPEKYETLKFLAVQLENGSEIHSLKGIKMLFEGVENLFLELNTVHEKHNSVHEAHNIVHDLFYRLNLKGFPYLKHLWIVNNSTIQSLIHPKDRQHPEKAFPKLESLCLYNLKMNELCSCKLSEPSFGKLKVIKINLCGELKNVFSISVVRLLKVLETIEVSECNSLKEIIDVGPQSNPEKTDLLTLPELRYLKLKSLSEFIGFDAIPPIEGEERKLFHEKVGVSKLERLELSSIMIDVIWSVDHSSKRLSFESLTRLDVNGCWKLKYLMSSTMAKSLVNLQSLYVSECDKMRSIFLPEQDTEKDIMGSIFPKLKNMKLGSMKSLSKIWNPKLPLDSFNKLDTLIIEECGKLENVMEGIFGSLCNLRVTNCRSIQAIFNIREQVGDVVNNLQDVYLETLPKLEVVWKINIEDRIGIPKFKKLKNMWAQDCDSLEYIFPFSLARSLDNLESLVVSHCYGLSEIVAESEATNTDRARFNFPKLSTIKFSELPKLTSFYPTAYDLSCPLNELSIELCNYLEPFNKGTEHAQRNPVHVFFPEEVINNLKSMQIESWHAKSPSSYMGKRNHRRDNLEELSLSRLMDTEILYSFLHRNPNLKSLSLNNCFFEKIVPLKEDTEIENLGVVPNLKSLKLIDLPKLEEIGFEPDIILERLEFLILQNCPCMITIAPSSVSFTRLTNLEVVNCDGLQSLMSASTAKSLVQLNSMKVVKCESLMEIVRKDGEKSDKVVFQQLKALELVSLKNLKSFCVTDCDFEFPSLEKLVVSACYNMDKFSETVSSSPILQNIHVVHGKENKRFCWEGGINATIQKIFDEKKFFEGMEEMSLSEHQELQETWQSGAGLQKQNSWFYSLKILRLENCVIQPCAIPSNILPYLRSLEELQVRGCNNVEVIFEMKAEEGTGTTFHLQKLTLQELPQLKDVWERNGKGTQSFQNLKVVNVSECENLQTLFPLTLAKNLKKLDELQILLCHGLHEIVRKEEDTAAVFLFPCLSTLHLGDLPELIYFYPQSFTLECPALNKLVVWNCPELELFGSANRQSIFFDLKDICNLEVLTLDWELTLVLRTKLGEPLDNLKYLNHIQLLFDADENKRPDLPIQILQKMPNLTKMSIHYCSFLELFQTQIPDIVEKKVLKDLKTLKLNKVSKLQSIGSEDSPWLNVICDSEKLQELYILNCPDLKTLVHSTPSVSFTYVKEMFIDSCQELKYLFTLSAVNKLENLEHIEVRQCKSMEAIVLKDEGDISEEIKLQQLKRIALKLLPSLECFYSGDDTMRLPSLMQVDIWRCPKMEFFSRGEIDVNSSFRGIQASNNSSDEFDLYNNLNSSVEKVFLQQVFFQAVDKECFSDNLKLQADLRCKISLQNKWMANLETLKLQNCTLSYAIPSSILALLKNLKELEVRDSDQVKAIFDMNDDTEITATESQLKILTLNGLPELTHVWEEDTHRILIFRNLQEVAVSDCAKLQTLFPAFLAKSLNDLNKLKIDSCENLQDLVGKEETAFVTEKFVFPSLEDLELINLPGVTCPKTFTLEFPALKFLSVRDCDELGVFQSVYEPMGEGTSSSRLPLISDQKAISNLEKLTLDWKQILALGLWFKSQQSTEGLTNLNSISLFCGADENEMPMLPIEILKAPNLIEMDINNCKSLDNFLTQNPKIGEEEILGQLTILTLCNLSTLQFFQLSSSLNIICERLHKFIVSLCPHLTTLGVHSTSTVSFSCLKEVHIHKCPNLKYLFTSSAAKKLMNLEQISVTECESVTEIVAKEGDATSEPIKFERLHTIYLLSLTSLVCFYSGSDTLQLSSLKTVAIWSCPNMKIFSQGIESLMEITLSMDEEADDLPPPQDLNTRIKWISQRKEFFEAVDKECFSNNLELQKDPHCKFGLQNKWLGDLVTLKLQNCILPCALPSAILGLLKSLKELEVRDSATVEVLFYMNDTEITEIASQLKILTLKGLSKMTHVWEKKKNGVLIFPNLQQVVVTNCENLQSLFPASLAKHLKSLKALVIESCAEFQEIVEKEEDTEAKFVLPCLEEFNLSSLPQLTCFYPQTFTLECPALNKLLVSDCEKLELFQSAHCIGESTLGDRQPLISSLEVISNLKELNLDWKQILALRSRLRSEKFTGVFKCINKMILFVNGDQSEIPMVLNEIVHTTPNLTEMIMASPNCNNPEIFFDQNPKNGEDGMLLQLRILTLVQVSAIRSIQSKNSSWLNTICEKVHELTVAQCPHVKTIGVHSTSTMSFSFLKEVRAYRCSQLQYLFTSSVAKKLVNLKLIIVKECESLKEIVARGGDEDEPKGECEDKYENEMVFMKLEKLTLTSLDKFESFYTGSSTLNFPSLRRVWVQNCFSTKVFRRRDKVPPKFRVIIDGFRCEGNKNPLNATV</sequence>
<feature type="domain" description="Disease resistance protein At4g27190-like leucine-rich repeats" evidence="7">
    <location>
        <begin position="1614"/>
        <end position="1761"/>
    </location>
</feature>
<dbReference type="SUPFAM" id="SSF52047">
    <property type="entry name" value="RNI-like"/>
    <property type="match status" value="3"/>
</dbReference>
<evidence type="ECO:0000256" key="3">
    <source>
        <dbReference type="ARBA" id="ARBA00022821"/>
    </source>
</evidence>
<proteinExistence type="inferred from homology"/>
<evidence type="ECO:0000256" key="4">
    <source>
        <dbReference type="ARBA" id="ARBA00022840"/>
    </source>
</evidence>
<feature type="domain" description="Disease resistance protein At4g27190-like leucine-rich repeats" evidence="7">
    <location>
        <begin position="900"/>
        <end position="995"/>
    </location>
</feature>
<evidence type="ECO:0000313" key="9">
    <source>
        <dbReference type="Proteomes" id="UP001374584"/>
    </source>
</evidence>
<dbReference type="InterPro" id="IPR032675">
    <property type="entry name" value="LRR_dom_sf"/>
</dbReference>
<dbReference type="Pfam" id="PF23247">
    <property type="entry name" value="LRR_RPS2"/>
    <property type="match status" value="9"/>
</dbReference>
<feature type="domain" description="Disease resistance protein At4g27190-like leucine-rich repeats" evidence="7">
    <location>
        <begin position="2496"/>
        <end position="2599"/>
    </location>
</feature>
<keyword evidence="3" id="KW-0611">Plant defense</keyword>
<dbReference type="GO" id="GO:0005524">
    <property type="term" value="F:ATP binding"/>
    <property type="evidence" value="ECO:0007669"/>
    <property type="project" value="UniProtKB-KW"/>
</dbReference>
<feature type="domain" description="Disease resistance protein At4g27190-like leucine-rich repeats" evidence="7">
    <location>
        <begin position="2652"/>
        <end position="2790"/>
    </location>
</feature>
<evidence type="ECO:0000313" key="8">
    <source>
        <dbReference type="EMBL" id="KAK7382140.1"/>
    </source>
</evidence>
<feature type="domain" description="Disease resistance protein At4g27190-like leucine-rich repeats" evidence="7">
    <location>
        <begin position="2136"/>
        <end position="2274"/>
    </location>
</feature>
<dbReference type="InterPro" id="IPR027417">
    <property type="entry name" value="P-loop_NTPase"/>
</dbReference>
<dbReference type="SUPFAM" id="SSF52058">
    <property type="entry name" value="L domain-like"/>
    <property type="match status" value="3"/>
</dbReference>
<dbReference type="GO" id="GO:0043531">
    <property type="term" value="F:ADP binding"/>
    <property type="evidence" value="ECO:0007669"/>
    <property type="project" value="InterPro"/>
</dbReference>
<gene>
    <name evidence="8" type="ORF">VNO80_00861</name>
</gene>
<evidence type="ECO:0000259" key="7">
    <source>
        <dbReference type="Pfam" id="PF23247"/>
    </source>
</evidence>
<dbReference type="GO" id="GO:0006952">
    <property type="term" value="P:defense response"/>
    <property type="evidence" value="ECO:0007669"/>
    <property type="project" value="UniProtKB-KW"/>
</dbReference>
<feature type="domain" description="Disease resistance protein At4g27190-like leucine-rich repeats" evidence="7">
    <location>
        <begin position="1975"/>
        <end position="2078"/>
    </location>
</feature>
<dbReference type="InterPro" id="IPR050905">
    <property type="entry name" value="Plant_NBS-LRR"/>
</dbReference>
<dbReference type="Gene3D" id="3.80.10.10">
    <property type="entry name" value="Ribonuclease Inhibitor"/>
    <property type="match status" value="9"/>
</dbReference>